<feature type="transmembrane region" description="Helical" evidence="2">
    <location>
        <begin position="19"/>
        <end position="37"/>
    </location>
</feature>
<feature type="transmembrane region" description="Helical" evidence="2">
    <location>
        <begin position="44"/>
        <end position="77"/>
    </location>
</feature>
<evidence type="ECO:0000256" key="2">
    <source>
        <dbReference type="SAM" id="Phobius"/>
    </source>
</evidence>
<name>A0ABU6Q9B9_9FABA</name>
<comment type="caution">
    <text evidence="3">The sequence shown here is derived from an EMBL/GenBank/DDBJ whole genome shotgun (WGS) entry which is preliminary data.</text>
</comment>
<feature type="compositionally biased region" description="Polar residues" evidence="1">
    <location>
        <begin position="99"/>
        <end position="135"/>
    </location>
</feature>
<gene>
    <name evidence="3" type="ORF">PIB30_019208</name>
</gene>
<protein>
    <submittedName>
        <fullName evidence="3">Uncharacterized protein</fullName>
    </submittedName>
</protein>
<sequence>MASSGRVAFPDRIDATEKYMLAALYAICVPILGFPKLQHVYIEAFCWVSSVSLVTLLMSVNLCLCFVGIGLSFVPIILHSCTDATPQSNNNDHQDELASLQSNSSGSHELQEIASPQGSNEHVSQVVNEIAASTDTESDDVP</sequence>
<keyword evidence="2" id="KW-0812">Transmembrane</keyword>
<evidence type="ECO:0000313" key="3">
    <source>
        <dbReference type="EMBL" id="MED6107981.1"/>
    </source>
</evidence>
<keyword evidence="4" id="KW-1185">Reference proteome</keyword>
<keyword evidence="2" id="KW-1133">Transmembrane helix</keyword>
<dbReference type="Proteomes" id="UP001341840">
    <property type="component" value="Unassembled WGS sequence"/>
</dbReference>
<dbReference type="EMBL" id="JASCZI010000059">
    <property type="protein sequence ID" value="MED6107981.1"/>
    <property type="molecule type" value="Genomic_DNA"/>
</dbReference>
<organism evidence="3 4">
    <name type="scientific">Stylosanthes scabra</name>
    <dbReference type="NCBI Taxonomy" id="79078"/>
    <lineage>
        <taxon>Eukaryota</taxon>
        <taxon>Viridiplantae</taxon>
        <taxon>Streptophyta</taxon>
        <taxon>Embryophyta</taxon>
        <taxon>Tracheophyta</taxon>
        <taxon>Spermatophyta</taxon>
        <taxon>Magnoliopsida</taxon>
        <taxon>eudicotyledons</taxon>
        <taxon>Gunneridae</taxon>
        <taxon>Pentapetalae</taxon>
        <taxon>rosids</taxon>
        <taxon>fabids</taxon>
        <taxon>Fabales</taxon>
        <taxon>Fabaceae</taxon>
        <taxon>Papilionoideae</taxon>
        <taxon>50 kb inversion clade</taxon>
        <taxon>dalbergioids sensu lato</taxon>
        <taxon>Dalbergieae</taxon>
        <taxon>Pterocarpus clade</taxon>
        <taxon>Stylosanthes</taxon>
    </lineage>
</organism>
<evidence type="ECO:0000256" key="1">
    <source>
        <dbReference type="SAM" id="MobiDB-lite"/>
    </source>
</evidence>
<accession>A0ABU6Q9B9</accession>
<feature type="region of interest" description="Disordered" evidence="1">
    <location>
        <begin position="85"/>
        <end position="142"/>
    </location>
</feature>
<keyword evidence="2" id="KW-0472">Membrane</keyword>
<proteinExistence type="predicted"/>
<evidence type="ECO:0000313" key="4">
    <source>
        <dbReference type="Proteomes" id="UP001341840"/>
    </source>
</evidence>
<reference evidence="3 4" key="1">
    <citation type="journal article" date="2023" name="Plants (Basel)">
        <title>Bridging the Gap: Combining Genomics and Transcriptomics Approaches to Understand Stylosanthes scabra, an Orphan Legume from the Brazilian Caatinga.</title>
        <authorList>
            <person name="Ferreira-Neto J.R.C."/>
            <person name="da Silva M.D."/>
            <person name="Binneck E."/>
            <person name="de Melo N.F."/>
            <person name="da Silva R.H."/>
            <person name="de Melo A.L.T.M."/>
            <person name="Pandolfi V."/>
            <person name="Bustamante F.O."/>
            <person name="Brasileiro-Vidal A.C."/>
            <person name="Benko-Iseppon A.M."/>
        </authorList>
    </citation>
    <scope>NUCLEOTIDE SEQUENCE [LARGE SCALE GENOMIC DNA]</scope>
    <source>
        <tissue evidence="3">Leaves</tissue>
    </source>
</reference>